<dbReference type="InterPro" id="IPR024079">
    <property type="entry name" value="MetalloPept_cat_dom_sf"/>
</dbReference>
<dbReference type="InterPro" id="IPR001818">
    <property type="entry name" value="Pept_M10_metallopeptidase"/>
</dbReference>
<dbReference type="Gene3D" id="3.40.390.10">
    <property type="entry name" value="Collagenase (Catalytic Domain)"/>
    <property type="match status" value="1"/>
</dbReference>
<evidence type="ECO:0000313" key="7">
    <source>
        <dbReference type="EMBL" id="ABK53259.1"/>
    </source>
</evidence>
<dbReference type="InterPro" id="IPR051922">
    <property type="entry name" value="Bact_Sporulation_Assoc"/>
</dbReference>
<dbReference type="GO" id="GO:0031012">
    <property type="term" value="C:extracellular matrix"/>
    <property type="evidence" value="ECO:0007669"/>
    <property type="project" value="InterPro"/>
</dbReference>
<dbReference type="Gene3D" id="3.40.50.12090">
    <property type="match status" value="1"/>
</dbReference>
<keyword evidence="1" id="KW-0645">Protease</keyword>
<evidence type="ECO:0000313" key="8">
    <source>
        <dbReference type="Proteomes" id="UP000008221"/>
    </source>
</evidence>
<dbReference type="PANTHER" id="PTHR30032:SF1">
    <property type="entry name" value="N-ACETYLMURAMOYL-L-ALANINE AMIDASE LYTC"/>
    <property type="match status" value="1"/>
</dbReference>
<accession>A0LUZ9</accession>
<reference evidence="7 8" key="1">
    <citation type="journal article" date="2009" name="Genome Res.">
        <title>Complete genome of the cellulolytic thermophile Acidothermus cellulolyticus 11B provides insights into its ecophysiological and evolutionary adaptations.</title>
        <authorList>
            <person name="Barabote R.D."/>
            <person name="Xie G."/>
            <person name="Leu D.H."/>
            <person name="Normand P."/>
            <person name="Necsulea A."/>
            <person name="Daubin V."/>
            <person name="Medigue C."/>
            <person name="Adney W.S."/>
            <person name="Xu X.C."/>
            <person name="Lapidus A."/>
            <person name="Parales R.E."/>
            <person name="Detter C."/>
            <person name="Pujic P."/>
            <person name="Bruce D."/>
            <person name="Lavire C."/>
            <person name="Challacombe J.F."/>
            <person name="Brettin T.S."/>
            <person name="Berry A.M."/>
        </authorList>
    </citation>
    <scope>NUCLEOTIDE SEQUENCE [LARGE SCALE GENOMIC DNA]</scope>
    <source>
        <strain evidence="8">ATCC 43068 / DSM 8971 / 11B</strain>
    </source>
</reference>
<dbReference type="InParanoid" id="A0LUZ9"/>
<evidence type="ECO:0000256" key="4">
    <source>
        <dbReference type="ARBA" id="ARBA00022833"/>
    </source>
</evidence>
<dbReference type="InterPro" id="IPR007253">
    <property type="entry name" value="Cell_wall-bd_2"/>
</dbReference>
<dbReference type="Proteomes" id="UP000008221">
    <property type="component" value="Chromosome"/>
</dbReference>
<evidence type="ECO:0000256" key="3">
    <source>
        <dbReference type="ARBA" id="ARBA00022801"/>
    </source>
</evidence>
<feature type="domain" description="Peptidase metallopeptidase" evidence="6">
    <location>
        <begin position="368"/>
        <end position="546"/>
    </location>
</feature>
<name>A0LUZ9_ACIC1</name>
<keyword evidence="8" id="KW-1185">Reference proteome</keyword>
<dbReference type="eggNOG" id="COG5549">
    <property type="taxonomic scope" value="Bacteria"/>
</dbReference>
<dbReference type="SUPFAM" id="SSF55486">
    <property type="entry name" value="Metalloproteases ('zincins'), catalytic domain"/>
    <property type="match status" value="1"/>
</dbReference>
<protein>
    <submittedName>
        <fullName evidence="7">Putative cell wall binding repeat 2-containing protein</fullName>
    </submittedName>
</protein>
<evidence type="ECO:0000256" key="2">
    <source>
        <dbReference type="ARBA" id="ARBA00022723"/>
    </source>
</evidence>
<dbReference type="GO" id="GO:0008270">
    <property type="term" value="F:zinc ion binding"/>
    <property type="evidence" value="ECO:0007669"/>
    <property type="project" value="InterPro"/>
</dbReference>
<dbReference type="EMBL" id="CP000481">
    <property type="protein sequence ID" value="ABK53259.1"/>
    <property type="molecule type" value="Genomic_DNA"/>
</dbReference>
<dbReference type="STRING" id="351607.Acel_1487"/>
<evidence type="ECO:0000256" key="1">
    <source>
        <dbReference type="ARBA" id="ARBA00022670"/>
    </source>
</evidence>
<keyword evidence="3" id="KW-0378">Hydrolase</keyword>
<dbReference type="SMART" id="SM00235">
    <property type="entry name" value="ZnMc"/>
    <property type="match status" value="1"/>
</dbReference>
<dbReference type="PANTHER" id="PTHR30032">
    <property type="entry name" value="N-ACETYLMURAMOYL-L-ALANINE AMIDASE-RELATED"/>
    <property type="match status" value="1"/>
</dbReference>
<evidence type="ECO:0000256" key="5">
    <source>
        <dbReference type="SAM" id="SignalP"/>
    </source>
</evidence>
<dbReference type="Pfam" id="PF04122">
    <property type="entry name" value="CW_binding_2"/>
    <property type="match status" value="3"/>
</dbReference>
<dbReference type="Pfam" id="PF00413">
    <property type="entry name" value="Peptidase_M10"/>
    <property type="match status" value="1"/>
</dbReference>
<dbReference type="RefSeq" id="WP_011720322.1">
    <property type="nucleotide sequence ID" value="NC_008578.1"/>
</dbReference>
<evidence type="ECO:0000259" key="6">
    <source>
        <dbReference type="SMART" id="SM00235"/>
    </source>
</evidence>
<dbReference type="InterPro" id="IPR006026">
    <property type="entry name" value="Peptidase_Metallo"/>
</dbReference>
<sequence>MRPARVLAGAVLALSAIAGVPSSGTAAASPAGHRSPTAVPAPIRLHALPATTGTVQRLAGPDRYATSAAVLGTYPTGVSRLFVATGATYPDALAAAGAAGAQDAVLLVGNPPSQTTINAVAANHPGQIILVGGPAAIPDTTGDLLGRYAANGWSRIAGADRYATAALLATATWTSAPTVYLASGESFADALTAAALAAARNSPVLLTAPDAVPAPTQAALAQLHPSSVVIVGGTAAISDTVASEISQAIAPVTRIAGADRYATNALAVGSFGGSVANLVVASGATFPDAISGAALAGHLQTALLLVGSSLTNAQQSLVATLHPAAVTVVGGAAAISDAVVDAVAVAAGLSPPVNAADNDYVVNTIAGQVVRWNPCQPVGWQLNIGSLPSSVASVISTEVQVLAADSGLTLRYDGTTTFVPTTTNIDTEPDDLIVAVIPRSATDLFDGATGTVVGEGGWTAGYNANGHIVIAHGFAVITQDALATGLLPISTQGGVTLGTAVLHELGHAVGLNHASQPTEIMYPVLSPQTPATYSPSDRAGLAAVGAPAGCL</sequence>
<feature type="signal peptide" evidence="5">
    <location>
        <begin position="1"/>
        <end position="18"/>
    </location>
</feature>
<keyword evidence="2" id="KW-0479">Metal-binding</keyword>
<dbReference type="GO" id="GO:0004222">
    <property type="term" value="F:metalloendopeptidase activity"/>
    <property type="evidence" value="ECO:0007669"/>
    <property type="project" value="InterPro"/>
</dbReference>
<dbReference type="HOGENOM" id="CLU_494039_0_0_11"/>
<dbReference type="AlphaFoldDB" id="A0LUZ9"/>
<feature type="chain" id="PRO_5038551080" evidence="5">
    <location>
        <begin position="19"/>
        <end position="551"/>
    </location>
</feature>
<dbReference type="GO" id="GO:0006508">
    <property type="term" value="P:proteolysis"/>
    <property type="evidence" value="ECO:0007669"/>
    <property type="project" value="UniProtKB-KW"/>
</dbReference>
<proteinExistence type="predicted"/>
<keyword evidence="5" id="KW-0732">Signal</keyword>
<organism evidence="7 8">
    <name type="scientific">Acidothermus cellulolyticus (strain ATCC 43068 / DSM 8971 / 11B)</name>
    <dbReference type="NCBI Taxonomy" id="351607"/>
    <lineage>
        <taxon>Bacteria</taxon>
        <taxon>Bacillati</taxon>
        <taxon>Actinomycetota</taxon>
        <taxon>Actinomycetes</taxon>
        <taxon>Acidothermales</taxon>
        <taxon>Acidothermaceae</taxon>
        <taxon>Acidothermus</taxon>
    </lineage>
</organism>
<keyword evidence="4" id="KW-0862">Zinc</keyword>
<gene>
    <name evidence="7" type="ordered locus">Acel_1487</name>
</gene>
<dbReference type="KEGG" id="ace:Acel_1487"/>